<dbReference type="PANTHER" id="PTHR34984">
    <property type="entry name" value="CARBON STORAGE REGULATOR"/>
    <property type="match status" value="1"/>
</dbReference>
<dbReference type="InterPro" id="IPR003751">
    <property type="entry name" value="CsrA"/>
</dbReference>
<dbReference type="GO" id="GO:0044781">
    <property type="term" value="P:bacterial-type flagellum organization"/>
    <property type="evidence" value="ECO:0007669"/>
    <property type="project" value="UniProtKB-KW"/>
</dbReference>
<evidence type="ECO:0000256" key="3">
    <source>
        <dbReference type="ARBA" id="ARBA00022795"/>
    </source>
</evidence>
<dbReference type="Pfam" id="PF02599">
    <property type="entry name" value="CsrA"/>
    <property type="match status" value="1"/>
</dbReference>
<dbReference type="OrthoDB" id="9809061at2"/>
<organism evidence="7 8">
    <name type="scientific">Acetanaerobacterium elongatum</name>
    <dbReference type="NCBI Taxonomy" id="258515"/>
    <lineage>
        <taxon>Bacteria</taxon>
        <taxon>Bacillati</taxon>
        <taxon>Bacillota</taxon>
        <taxon>Clostridia</taxon>
        <taxon>Eubacteriales</taxon>
        <taxon>Oscillospiraceae</taxon>
        <taxon>Acetanaerobacterium</taxon>
    </lineage>
</organism>
<dbReference type="GO" id="GO:0048027">
    <property type="term" value="F:mRNA 5'-UTR binding"/>
    <property type="evidence" value="ECO:0007669"/>
    <property type="project" value="UniProtKB-UniRule"/>
</dbReference>
<dbReference type="Proteomes" id="UP000199182">
    <property type="component" value="Unassembled WGS sequence"/>
</dbReference>
<dbReference type="GO" id="GO:0006402">
    <property type="term" value="P:mRNA catabolic process"/>
    <property type="evidence" value="ECO:0007669"/>
    <property type="project" value="InterPro"/>
</dbReference>
<keyword evidence="8" id="KW-1185">Reference proteome</keyword>
<keyword evidence="4 6" id="KW-0810">Translation regulation</keyword>
<reference evidence="7 8" key="1">
    <citation type="submission" date="2016-10" db="EMBL/GenBank/DDBJ databases">
        <authorList>
            <person name="de Groot N.N."/>
        </authorList>
    </citation>
    <scope>NUCLEOTIDE SEQUENCE [LARGE SCALE GENOMIC DNA]</scope>
    <source>
        <strain evidence="7 8">CGMCC 1.5012</strain>
    </source>
</reference>
<dbReference type="FunFam" id="2.60.40.4380:FF:000002">
    <property type="entry name" value="Translational regulator CsrA"/>
    <property type="match status" value="1"/>
</dbReference>
<comment type="similarity">
    <text evidence="6">Belongs to the CsrA/RsmA family.</text>
</comment>
<dbReference type="Gene3D" id="2.60.40.4380">
    <property type="entry name" value="Translational regulator CsrA"/>
    <property type="match status" value="1"/>
</dbReference>
<dbReference type="GO" id="GO:1902208">
    <property type="term" value="P:regulation of bacterial-type flagellum assembly"/>
    <property type="evidence" value="ECO:0007669"/>
    <property type="project" value="UniProtKB-UniRule"/>
</dbReference>
<evidence type="ECO:0000256" key="6">
    <source>
        <dbReference type="HAMAP-Rule" id="MF_00167"/>
    </source>
</evidence>
<protein>
    <recommendedName>
        <fullName evidence="6">Translational regulator CsrA</fullName>
    </recommendedName>
</protein>
<keyword evidence="3 6" id="KW-1005">Bacterial flagellum biogenesis</keyword>
<dbReference type="GO" id="GO:0005829">
    <property type="term" value="C:cytosol"/>
    <property type="evidence" value="ECO:0007669"/>
    <property type="project" value="TreeGrafter"/>
</dbReference>
<dbReference type="RefSeq" id="WP_092639704.1">
    <property type="nucleotide sequence ID" value="NZ_FNID01000013.1"/>
</dbReference>
<name>A0A1G9ZHQ6_9FIRM</name>
<evidence type="ECO:0000256" key="5">
    <source>
        <dbReference type="ARBA" id="ARBA00022884"/>
    </source>
</evidence>
<dbReference type="EMBL" id="FNID01000013">
    <property type="protein sequence ID" value="SDN20900.1"/>
    <property type="molecule type" value="Genomic_DNA"/>
</dbReference>
<evidence type="ECO:0000313" key="7">
    <source>
        <dbReference type="EMBL" id="SDN20900.1"/>
    </source>
</evidence>
<dbReference type="HAMAP" id="MF_00167">
    <property type="entry name" value="CsrA"/>
    <property type="match status" value="1"/>
</dbReference>
<evidence type="ECO:0000256" key="4">
    <source>
        <dbReference type="ARBA" id="ARBA00022845"/>
    </source>
</evidence>
<comment type="subunit">
    <text evidence="6">Homodimer; the beta-strands of each monomer intercalate to form a hydrophobic core, while the alpha-helices form wings that extend away from the core.</text>
</comment>
<dbReference type="AlphaFoldDB" id="A0A1G9ZHQ6"/>
<evidence type="ECO:0000256" key="1">
    <source>
        <dbReference type="ARBA" id="ARBA00022490"/>
    </source>
</evidence>
<sequence>MLVISRKINEGIVIGENIELVIVDITGDKVKLGINAPREIRVIRNELLQTEQVNREAATPKAAVVTKDLISLFGKAPKKP</sequence>
<evidence type="ECO:0000313" key="8">
    <source>
        <dbReference type="Proteomes" id="UP000199182"/>
    </source>
</evidence>
<proteinExistence type="inferred from homology"/>
<comment type="function">
    <text evidence="6">A translational regulator that binds mRNA to regulate translation initiation and/or mRNA stability. Usually binds in the 5'-UTR at or near the Shine-Dalgarno sequence preventing ribosome-binding, thus repressing translation. Its main target seems to be the major flagellin gene, while its function is anatagonized by FliW.</text>
</comment>
<keyword evidence="2 6" id="KW-0678">Repressor</keyword>
<dbReference type="STRING" id="258515.SAMN05192585_11368"/>
<gene>
    <name evidence="6" type="primary">csrA</name>
    <name evidence="7" type="ORF">SAMN05192585_11368</name>
</gene>
<dbReference type="SUPFAM" id="SSF117130">
    <property type="entry name" value="CsrA-like"/>
    <property type="match status" value="1"/>
</dbReference>
<keyword evidence="1 6" id="KW-0963">Cytoplasm</keyword>
<dbReference type="GO" id="GO:0006109">
    <property type="term" value="P:regulation of carbohydrate metabolic process"/>
    <property type="evidence" value="ECO:0007669"/>
    <property type="project" value="InterPro"/>
</dbReference>
<evidence type="ECO:0000256" key="2">
    <source>
        <dbReference type="ARBA" id="ARBA00022491"/>
    </source>
</evidence>
<dbReference type="PANTHER" id="PTHR34984:SF1">
    <property type="entry name" value="CARBON STORAGE REGULATOR"/>
    <property type="match status" value="1"/>
</dbReference>
<accession>A0A1G9ZHQ6</accession>
<comment type="subcellular location">
    <subcellularLocation>
        <location evidence="6">Cytoplasm</location>
    </subcellularLocation>
</comment>
<dbReference type="GO" id="GO:0045947">
    <property type="term" value="P:negative regulation of translational initiation"/>
    <property type="evidence" value="ECO:0007669"/>
    <property type="project" value="UniProtKB-UniRule"/>
</dbReference>
<dbReference type="InterPro" id="IPR036107">
    <property type="entry name" value="CsrA_sf"/>
</dbReference>
<keyword evidence="5 6" id="KW-0694">RNA-binding</keyword>